<dbReference type="GO" id="GO:0009893">
    <property type="term" value="P:positive regulation of metabolic process"/>
    <property type="evidence" value="ECO:0007669"/>
    <property type="project" value="UniProtKB-ARBA"/>
</dbReference>
<dbReference type="GO" id="GO:0016831">
    <property type="term" value="F:carboxy-lyase activity"/>
    <property type="evidence" value="ECO:0007669"/>
    <property type="project" value="TreeGrafter"/>
</dbReference>
<proteinExistence type="predicted"/>
<sequence>MRVYSALVASRLPSCRLIVNSRLHRTASTASTSSIYTDKYLANLAVIIRLNKFFRKKYLRHVRFSVQHLQVINNRLRNNASHVRLPQDIIPDKSMFVFEYFTGHLLHLAQQDLSLQTRKRLLKEGLRAIAEMHDKDIVHTDIKPDNFFVNWKHSDDGITIGKVQLGDLEDAVYIPPGSCMRGKQAGNWMWRSPEAHARGKVNKSSDIFSFALVRVIFAVSDDELDEGIDRLAIVIERQISYFADKDGFHGFLECLDDNPWAAVFNITLNGFNQENPVRPFSLWKGVDDDFKSLICAMTNFDPRRRLTAREALAHKWFDVIAAIARPHSMGLNLSAIPQLPVACQLSISKVLVSVMADSAYPYDTSIVRELLKNKRKSRGIRSCFPCRHRKVRCDGQVPCSSCVKRNHPELCRVPTSSETGNEDHPPSVAADVPQGPSQNYNSTNLENDTSSVNPGDATAILISRLEAIEEQIALLKADLLATAAATTTMPASQPSPLSDSVARLPGMRVRPASKSPGRYVVEDATGATIYLGRHADAPLALGCRQTTMSAMTGDLSLQDALINQCMPRAYPFINLWGADATVSDVCQTLPEDSDVIRYWQAYQTKAYPFYPALAAIDEFAQALFAFLDQRMLAHEATTPSEEPSSSWMALLFAVLACGVQFSDDPIQERDLRSKVLSRLTVVARKLYSNQGADCGQFARHFNVCAMALIGHCLRNNLDTNSAWILMGATIRLAQSIGLHEASPSLPEAEQFERSRLWWVLIWQDTFLSFTYDRPLGTIAMNCPIPYKHDTDGLGFQECVFAICHQIIDEARQKTTDGPQDPLESMRKSKRQLDGIRDAAALFLADKRRCVSLQDHLERLALGVHLGYVTCRIDRVYLDGHTGAPFPTAIAVDCVQRAMQAIESFLDLHRYSASVCRSWAFVHNAVSCAITLKSLNHVPVDERRKSDLLVQRLIAVLEKEEKDTEWCDDDTNVRYFGTYSRALKALREICHSTG</sequence>
<dbReference type="SMART" id="SM00066">
    <property type="entry name" value="GAL4"/>
    <property type="match status" value="1"/>
</dbReference>
<dbReference type="CDD" id="cd00067">
    <property type="entry name" value="GAL4"/>
    <property type="match status" value="1"/>
</dbReference>
<dbReference type="Gene3D" id="1.10.510.10">
    <property type="entry name" value="Transferase(Phosphotransferase) domain 1"/>
    <property type="match status" value="1"/>
</dbReference>
<evidence type="ECO:0000259" key="8">
    <source>
        <dbReference type="PROSITE" id="PS50048"/>
    </source>
</evidence>
<evidence type="ECO:0000313" key="9">
    <source>
        <dbReference type="EMBL" id="RDH17658.1"/>
    </source>
</evidence>
<dbReference type="Proteomes" id="UP000253845">
    <property type="component" value="Unassembled WGS sequence"/>
</dbReference>
<evidence type="ECO:0008006" key="11">
    <source>
        <dbReference type="Google" id="ProtNLM"/>
    </source>
</evidence>
<feature type="domain" description="Zn(2)-C6 fungal-type" evidence="8">
    <location>
        <begin position="382"/>
        <end position="413"/>
    </location>
</feature>
<dbReference type="GO" id="GO:0005524">
    <property type="term" value="F:ATP binding"/>
    <property type="evidence" value="ECO:0007669"/>
    <property type="project" value="InterPro"/>
</dbReference>
<reference evidence="9 10" key="1">
    <citation type="submission" date="2018-07" db="EMBL/GenBank/DDBJ databases">
        <title>Section-level genome sequencing of Aspergillus section Nigri to investigate inter- and intra-species variation.</title>
        <authorList>
            <consortium name="DOE Joint Genome Institute"/>
            <person name="Vesth T.C."/>
            <person name="Nybo J.L."/>
            <person name="Theobald S."/>
            <person name="Frisvad J.C."/>
            <person name="Larsen T.O."/>
            <person name="Nielsen K.F."/>
            <person name="Hoof J.B."/>
            <person name="Brandl J."/>
            <person name="Salamov A."/>
            <person name="Riley R."/>
            <person name="Gladden J.M."/>
            <person name="Phatale P."/>
            <person name="Nielsen M.T."/>
            <person name="Lyhne E.K."/>
            <person name="Kogle M.E."/>
            <person name="Strasser K."/>
            <person name="McDonnell E."/>
            <person name="Barry K."/>
            <person name="Clum A."/>
            <person name="Chen C."/>
            <person name="Nolan M."/>
            <person name="Sandor L."/>
            <person name="Kuo A."/>
            <person name="Lipzen A."/>
            <person name="Hainaut M."/>
            <person name="Drula E."/>
            <person name="Tsang A."/>
            <person name="Magnuson J.K."/>
            <person name="Henrissat B."/>
            <person name="Wiebenga A."/>
            <person name="Simmons B.A."/>
            <person name="Makela M.R."/>
            <person name="De vries R.P."/>
            <person name="Grigoriev I.V."/>
            <person name="Mortensen U.H."/>
            <person name="Baker S.E."/>
            <person name="Andersen M.R."/>
        </authorList>
    </citation>
    <scope>NUCLEOTIDE SEQUENCE [LARGE SCALE GENOMIC DNA]</scope>
    <source>
        <strain evidence="9 10">ATCC 13496</strain>
    </source>
</reference>
<dbReference type="PANTHER" id="PTHR43374:SF5">
    <property type="entry name" value="ZN(II)2CYS6 TRANSCRIPTION FACTOR (EUROFUNG)"/>
    <property type="match status" value="1"/>
</dbReference>
<dbReference type="PROSITE" id="PS00463">
    <property type="entry name" value="ZN2_CY6_FUNGAL_1"/>
    <property type="match status" value="1"/>
</dbReference>
<dbReference type="SUPFAM" id="SSF56112">
    <property type="entry name" value="Protein kinase-like (PK-like)"/>
    <property type="match status" value="1"/>
</dbReference>
<feature type="compositionally biased region" description="Polar residues" evidence="6">
    <location>
        <begin position="435"/>
        <end position="452"/>
    </location>
</feature>
<organism evidence="9 10">
    <name type="scientific">Aspergillus niger ATCC 13496</name>
    <dbReference type="NCBI Taxonomy" id="1353008"/>
    <lineage>
        <taxon>Eukaryota</taxon>
        <taxon>Fungi</taxon>
        <taxon>Dikarya</taxon>
        <taxon>Ascomycota</taxon>
        <taxon>Pezizomycotina</taxon>
        <taxon>Eurotiomycetes</taxon>
        <taxon>Eurotiomycetidae</taxon>
        <taxon>Eurotiales</taxon>
        <taxon>Aspergillaceae</taxon>
        <taxon>Aspergillus</taxon>
        <taxon>Aspergillus subgen. Circumdati</taxon>
    </lineage>
</organism>
<evidence type="ECO:0000256" key="6">
    <source>
        <dbReference type="SAM" id="MobiDB-lite"/>
    </source>
</evidence>
<dbReference type="EMBL" id="KZ851929">
    <property type="protein sequence ID" value="RDH17658.1"/>
    <property type="molecule type" value="Genomic_DNA"/>
</dbReference>
<dbReference type="SMART" id="SM00906">
    <property type="entry name" value="Fungal_trans"/>
    <property type="match status" value="1"/>
</dbReference>
<dbReference type="InterPro" id="IPR001138">
    <property type="entry name" value="Zn2Cys6_DnaBD"/>
</dbReference>
<dbReference type="InterPro" id="IPR011009">
    <property type="entry name" value="Kinase-like_dom_sf"/>
</dbReference>
<dbReference type="Gene3D" id="4.10.240.10">
    <property type="entry name" value="Zn(2)-C6 fungal-type DNA-binding domain"/>
    <property type="match status" value="1"/>
</dbReference>
<evidence type="ECO:0000256" key="4">
    <source>
        <dbReference type="ARBA" id="ARBA00023163"/>
    </source>
</evidence>
<feature type="domain" description="Protein kinase" evidence="7">
    <location>
        <begin position="1"/>
        <end position="317"/>
    </location>
</feature>
<dbReference type="PROSITE" id="PS50048">
    <property type="entry name" value="ZN2_CY6_FUNGAL_2"/>
    <property type="match status" value="1"/>
</dbReference>
<evidence type="ECO:0000256" key="5">
    <source>
        <dbReference type="ARBA" id="ARBA00023242"/>
    </source>
</evidence>
<dbReference type="InterPro" id="IPR004507">
    <property type="entry name" value="UbiX-like"/>
</dbReference>
<dbReference type="CDD" id="cd12148">
    <property type="entry name" value="fungal_TF_MHR"/>
    <property type="match status" value="1"/>
</dbReference>
<dbReference type="SUPFAM" id="SSF57701">
    <property type="entry name" value="Zn2/Cys6 DNA-binding domain"/>
    <property type="match status" value="1"/>
</dbReference>
<dbReference type="GO" id="GO:0004672">
    <property type="term" value="F:protein kinase activity"/>
    <property type="evidence" value="ECO:0007669"/>
    <property type="project" value="InterPro"/>
</dbReference>
<evidence type="ECO:0000259" key="7">
    <source>
        <dbReference type="PROSITE" id="PS50011"/>
    </source>
</evidence>
<dbReference type="PROSITE" id="PS00108">
    <property type="entry name" value="PROTEIN_KINASE_ST"/>
    <property type="match status" value="1"/>
</dbReference>
<keyword evidence="1" id="KW-0479">Metal-binding</keyword>
<gene>
    <name evidence="9" type="ORF">M747DRAFT_242449</name>
</gene>
<keyword evidence="3" id="KW-0238">DNA-binding</keyword>
<protein>
    <recommendedName>
        <fullName evidence="11">Zn(2)-C6 fungal-type domain-containing protein</fullName>
    </recommendedName>
</protein>
<dbReference type="AlphaFoldDB" id="A0A370BTD4"/>
<keyword evidence="5" id="KW-0539">Nucleus</keyword>
<dbReference type="PROSITE" id="PS50011">
    <property type="entry name" value="PROTEIN_KINASE_DOM"/>
    <property type="match status" value="1"/>
</dbReference>
<dbReference type="SMART" id="SM00220">
    <property type="entry name" value="S_TKc"/>
    <property type="match status" value="1"/>
</dbReference>
<dbReference type="GO" id="GO:0006351">
    <property type="term" value="P:DNA-templated transcription"/>
    <property type="evidence" value="ECO:0007669"/>
    <property type="project" value="InterPro"/>
</dbReference>
<dbReference type="InterPro" id="IPR000719">
    <property type="entry name" value="Prot_kinase_dom"/>
</dbReference>
<keyword evidence="4" id="KW-0804">Transcription</keyword>
<dbReference type="Pfam" id="PF04082">
    <property type="entry name" value="Fungal_trans"/>
    <property type="match status" value="1"/>
</dbReference>
<dbReference type="GO" id="GO:0008270">
    <property type="term" value="F:zinc ion binding"/>
    <property type="evidence" value="ECO:0007669"/>
    <property type="project" value="InterPro"/>
</dbReference>
<dbReference type="GO" id="GO:0003677">
    <property type="term" value="F:DNA binding"/>
    <property type="evidence" value="ECO:0007669"/>
    <property type="project" value="UniProtKB-KW"/>
</dbReference>
<accession>A0A370BTD4</accession>
<name>A0A370BTD4_ASPNG</name>
<dbReference type="InterPro" id="IPR007219">
    <property type="entry name" value="XnlR_reg_dom"/>
</dbReference>
<dbReference type="GO" id="GO:0000981">
    <property type="term" value="F:DNA-binding transcription factor activity, RNA polymerase II-specific"/>
    <property type="evidence" value="ECO:0007669"/>
    <property type="project" value="InterPro"/>
</dbReference>
<evidence type="ECO:0000256" key="3">
    <source>
        <dbReference type="ARBA" id="ARBA00023125"/>
    </source>
</evidence>
<evidence type="ECO:0000256" key="2">
    <source>
        <dbReference type="ARBA" id="ARBA00023015"/>
    </source>
</evidence>
<dbReference type="PANTHER" id="PTHR43374">
    <property type="entry name" value="FLAVIN PRENYLTRANSFERASE"/>
    <property type="match status" value="1"/>
</dbReference>
<evidence type="ECO:0000256" key="1">
    <source>
        <dbReference type="ARBA" id="ARBA00022723"/>
    </source>
</evidence>
<evidence type="ECO:0000313" key="10">
    <source>
        <dbReference type="Proteomes" id="UP000253845"/>
    </source>
</evidence>
<dbReference type="Pfam" id="PF00069">
    <property type="entry name" value="Pkinase"/>
    <property type="match status" value="1"/>
</dbReference>
<dbReference type="VEuPathDB" id="FungiDB:M747DRAFT_242449"/>
<feature type="region of interest" description="Disordered" evidence="6">
    <location>
        <begin position="413"/>
        <end position="452"/>
    </location>
</feature>
<keyword evidence="2" id="KW-0805">Transcription regulation</keyword>
<dbReference type="InterPro" id="IPR036864">
    <property type="entry name" value="Zn2-C6_fun-type_DNA-bd_sf"/>
</dbReference>
<dbReference type="InterPro" id="IPR008271">
    <property type="entry name" value="Ser/Thr_kinase_AS"/>
</dbReference>
<dbReference type="Pfam" id="PF00172">
    <property type="entry name" value="Zn_clus"/>
    <property type="match status" value="1"/>
</dbReference>